<keyword evidence="1" id="KW-0175">Coiled coil</keyword>
<dbReference type="PANTHER" id="PTHR46033">
    <property type="entry name" value="PROTEIN MAIN-LIKE 2"/>
    <property type="match status" value="1"/>
</dbReference>
<dbReference type="EMBL" id="JBFOLK010000010">
    <property type="protein sequence ID" value="KAL2479348.1"/>
    <property type="molecule type" value="Genomic_DNA"/>
</dbReference>
<evidence type="ECO:0000256" key="1">
    <source>
        <dbReference type="SAM" id="Coils"/>
    </source>
</evidence>
<dbReference type="Proteomes" id="UP001604336">
    <property type="component" value="Unassembled WGS sequence"/>
</dbReference>
<accession>A0ABD1QUZ8</accession>
<gene>
    <name evidence="3" type="ORF">Adt_32314</name>
</gene>
<proteinExistence type="predicted"/>
<dbReference type="InterPro" id="IPR044824">
    <property type="entry name" value="MAIN-like"/>
</dbReference>
<comment type="caution">
    <text evidence="3">The sequence shown here is derived from an EMBL/GenBank/DDBJ whole genome shotgun (WGS) entry which is preliminary data.</text>
</comment>
<name>A0ABD1QUZ8_9LAMI</name>
<reference evidence="4" key="1">
    <citation type="submission" date="2024-07" db="EMBL/GenBank/DDBJ databases">
        <title>Two chromosome-level genome assemblies of Korean endemic species Abeliophyllum distichum and Forsythia ovata (Oleaceae).</title>
        <authorList>
            <person name="Jang H."/>
        </authorList>
    </citation>
    <scope>NUCLEOTIDE SEQUENCE [LARGE SCALE GENOMIC DNA]</scope>
</reference>
<sequence>MDRWNSEKCAFTLPPGEITITLLDVALILGLPVTGNPVILREDAPFSDLEREYGAVLWNRKITVAALEERLESFGDADDEDFTRTFLLFTFGTLLFPNSNGKVDSRFLFLLQDLSKVSQFAWGAAVLEDLFNWLCKRKEMNVQYVGGCLILLQIWLYEHVDVACPNLVECSLKFPRVCRWGNSRSHHRQWLKFKELEANQILWKLELTAEESEMEIVKEFLVTQSERTGHHVDQNCSPDDSLNGSDMTINYGSSEQKVISDNESEVVIAGDVCETEERFSNQLSIVSTDHIDYQKDMMEHRRTLPSNFTAIIVSDDDKDDLGDSRILEKQNVELKEEIYNLKKEIEFLNNKLICSSMVEDQNVKLRKEVENLRHENQVLMSSTQNLVGRLESIVFEGHGVGIEDQRIE</sequence>
<dbReference type="PANTHER" id="PTHR46033:SF8">
    <property type="entry name" value="PROTEIN MAINTENANCE OF MERISTEMS-LIKE"/>
    <property type="match status" value="1"/>
</dbReference>
<organism evidence="3 4">
    <name type="scientific">Abeliophyllum distichum</name>
    <dbReference type="NCBI Taxonomy" id="126358"/>
    <lineage>
        <taxon>Eukaryota</taxon>
        <taxon>Viridiplantae</taxon>
        <taxon>Streptophyta</taxon>
        <taxon>Embryophyta</taxon>
        <taxon>Tracheophyta</taxon>
        <taxon>Spermatophyta</taxon>
        <taxon>Magnoliopsida</taxon>
        <taxon>eudicotyledons</taxon>
        <taxon>Gunneridae</taxon>
        <taxon>Pentapetalae</taxon>
        <taxon>asterids</taxon>
        <taxon>lamiids</taxon>
        <taxon>Lamiales</taxon>
        <taxon>Oleaceae</taxon>
        <taxon>Forsythieae</taxon>
        <taxon>Abeliophyllum</taxon>
    </lineage>
</organism>
<feature type="domain" description="Aminotransferase-like plant mobile" evidence="2">
    <location>
        <begin position="2"/>
        <end position="204"/>
    </location>
</feature>
<evidence type="ECO:0000259" key="2">
    <source>
        <dbReference type="Pfam" id="PF10536"/>
    </source>
</evidence>
<keyword evidence="4" id="KW-1185">Reference proteome</keyword>
<feature type="coiled-coil region" evidence="1">
    <location>
        <begin position="324"/>
        <end position="382"/>
    </location>
</feature>
<protein>
    <submittedName>
        <fullName evidence="3">PMD domain-containing protein</fullName>
    </submittedName>
</protein>
<evidence type="ECO:0000313" key="3">
    <source>
        <dbReference type="EMBL" id="KAL2479348.1"/>
    </source>
</evidence>
<dbReference type="InterPro" id="IPR019557">
    <property type="entry name" value="AminoTfrase-like_pln_mobile"/>
</dbReference>
<dbReference type="AlphaFoldDB" id="A0ABD1QUZ8"/>
<dbReference type="Pfam" id="PF10536">
    <property type="entry name" value="PMD"/>
    <property type="match status" value="1"/>
</dbReference>
<evidence type="ECO:0000313" key="4">
    <source>
        <dbReference type="Proteomes" id="UP001604336"/>
    </source>
</evidence>